<evidence type="ECO:0000256" key="2">
    <source>
        <dbReference type="ARBA" id="ARBA00022670"/>
    </source>
</evidence>
<dbReference type="InterPro" id="IPR050131">
    <property type="entry name" value="Peptidase_S8_subtilisin-like"/>
</dbReference>
<feature type="active site" description="Charge relay system" evidence="5">
    <location>
        <position position="203"/>
    </location>
</feature>
<dbReference type="SUPFAM" id="SSF52743">
    <property type="entry name" value="Subtilisin-like"/>
    <property type="match status" value="1"/>
</dbReference>
<evidence type="ECO:0000256" key="6">
    <source>
        <dbReference type="RuleBase" id="RU003355"/>
    </source>
</evidence>
<dbReference type="EMBL" id="JAIZAY010000001">
    <property type="protein sequence ID" value="KAJ8050906.1"/>
    <property type="molecule type" value="Genomic_DNA"/>
</dbReference>
<keyword evidence="9" id="KW-1185">Reference proteome</keyword>
<evidence type="ECO:0000313" key="9">
    <source>
        <dbReference type="Proteomes" id="UP001152320"/>
    </source>
</evidence>
<dbReference type="Gene3D" id="3.40.50.200">
    <property type="entry name" value="Peptidase S8/S53 domain"/>
    <property type="match status" value="1"/>
</dbReference>
<dbReference type="PROSITE" id="PS00138">
    <property type="entry name" value="SUBTILASE_SER"/>
    <property type="match status" value="1"/>
</dbReference>
<sequence length="254" mass="25499">MLLSSFPGTGAGVTVYVIDTGIRYTHVDFGGRAEPGFDFAGGSGEDCHGHGTHCAGTVGGRTYGVAKCVTLKSVRVFDCFGSGSRSGIIAGVDFTARDCGGGRCVASMSLRGPRSSSVDNAVANAVSKGVVVVVAAGNANDTACNYSPAGEPTAITVGATQSDDERSSFSNYGPCVDLFAPGTAITSAWYTSDAASNTLSGTSMACPHVAGAAALLLQRGVSAGDVPSTIVSEATKGIVINPGSCSPNEFLYVE</sequence>
<dbReference type="FunFam" id="3.40.50.200:FF:000014">
    <property type="entry name" value="Proteinase K"/>
    <property type="match status" value="1"/>
</dbReference>
<proteinExistence type="inferred from homology"/>
<dbReference type="GO" id="GO:0006508">
    <property type="term" value="P:proteolysis"/>
    <property type="evidence" value="ECO:0007669"/>
    <property type="project" value="UniProtKB-KW"/>
</dbReference>
<feature type="domain" description="Peptidase S8/S53" evidence="7">
    <location>
        <begin position="10"/>
        <end position="234"/>
    </location>
</feature>
<name>A0A9Q1CT38_HOLLE</name>
<dbReference type="InterPro" id="IPR022398">
    <property type="entry name" value="Peptidase_S8_His-AS"/>
</dbReference>
<dbReference type="Proteomes" id="UP001152320">
    <property type="component" value="Chromosome 1"/>
</dbReference>
<dbReference type="InterPro" id="IPR023827">
    <property type="entry name" value="Peptidase_S8_Asp-AS"/>
</dbReference>
<dbReference type="CDD" id="cd04077">
    <property type="entry name" value="Peptidases_S8_PCSK9_ProteinaseK_like"/>
    <property type="match status" value="1"/>
</dbReference>
<dbReference type="PROSITE" id="PS00136">
    <property type="entry name" value="SUBTILASE_ASP"/>
    <property type="match status" value="1"/>
</dbReference>
<dbReference type="InterPro" id="IPR023828">
    <property type="entry name" value="Peptidase_S8_Ser-AS"/>
</dbReference>
<dbReference type="OrthoDB" id="206201at2759"/>
<dbReference type="AlphaFoldDB" id="A0A9Q1CT38"/>
<organism evidence="8 9">
    <name type="scientific">Holothuria leucospilota</name>
    <name type="common">Black long sea cucumber</name>
    <name type="synonym">Mertensiothuria leucospilota</name>
    <dbReference type="NCBI Taxonomy" id="206669"/>
    <lineage>
        <taxon>Eukaryota</taxon>
        <taxon>Metazoa</taxon>
        <taxon>Echinodermata</taxon>
        <taxon>Eleutherozoa</taxon>
        <taxon>Echinozoa</taxon>
        <taxon>Holothuroidea</taxon>
        <taxon>Aspidochirotacea</taxon>
        <taxon>Aspidochirotida</taxon>
        <taxon>Holothuriidae</taxon>
        <taxon>Holothuria</taxon>
    </lineage>
</organism>
<evidence type="ECO:0000256" key="5">
    <source>
        <dbReference type="PROSITE-ProRule" id="PRU01240"/>
    </source>
</evidence>
<keyword evidence="3 5" id="KW-0378">Hydrolase</keyword>
<feature type="active site" description="Charge relay system" evidence="5">
    <location>
        <position position="19"/>
    </location>
</feature>
<dbReference type="PROSITE" id="PS51892">
    <property type="entry name" value="SUBTILASE"/>
    <property type="match status" value="1"/>
</dbReference>
<evidence type="ECO:0000313" key="8">
    <source>
        <dbReference type="EMBL" id="KAJ8050906.1"/>
    </source>
</evidence>
<keyword evidence="2 5" id="KW-0645">Protease</keyword>
<dbReference type="GO" id="GO:0005615">
    <property type="term" value="C:extracellular space"/>
    <property type="evidence" value="ECO:0007669"/>
    <property type="project" value="TreeGrafter"/>
</dbReference>
<evidence type="ECO:0000256" key="4">
    <source>
        <dbReference type="ARBA" id="ARBA00022825"/>
    </source>
</evidence>
<dbReference type="GO" id="GO:0004252">
    <property type="term" value="F:serine-type endopeptidase activity"/>
    <property type="evidence" value="ECO:0007669"/>
    <property type="project" value="UniProtKB-UniRule"/>
</dbReference>
<evidence type="ECO:0000256" key="3">
    <source>
        <dbReference type="ARBA" id="ARBA00022801"/>
    </source>
</evidence>
<dbReference type="PANTHER" id="PTHR43806:SF58">
    <property type="entry name" value="ALKALINE PROTEASE 1-RELATED"/>
    <property type="match status" value="1"/>
</dbReference>
<dbReference type="PROSITE" id="PS00137">
    <property type="entry name" value="SUBTILASE_HIS"/>
    <property type="match status" value="1"/>
</dbReference>
<dbReference type="InterPro" id="IPR036852">
    <property type="entry name" value="Peptidase_S8/S53_dom_sf"/>
</dbReference>
<dbReference type="InterPro" id="IPR015500">
    <property type="entry name" value="Peptidase_S8_subtilisin-rel"/>
</dbReference>
<dbReference type="PRINTS" id="PR00723">
    <property type="entry name" value="SUBTILISIN"/>
</dbReference>
<evidence type="ECO:0000259" key="7">
    <source>
        <dbReference type="Pfam" id="PF00082"/>
    </source>
</evidence>
<dbReference type="Pfam" id="PF00082">
    <property type="entry name" value="Peptidase_S8"/>
    <property type="match status" value="1"/>
</dbReference>
<gene>
    <name evidence="8" type="ORF">HOLleu_04285</name>
</gene>
<accession>A0A9Q1CT38</accession>
<dbReference type="InterPro" id="IPR000209">
    <property type="entry name" value="Peptidase_S8/S53_dom"/>
</dbReference>
<dbReference type="InterPro" id="IPR034193">
    <property type="entry name" value="PCSK9_ProteinaseK-like"/>
</dbReference>
<dbReference type="PANTHER" id="PTHR43806">
    <property type="entry name" value="PEPTIDASE S8"/>
    <property type="match status" value="1"/>
</dbReference>
<keyword evidence="4 5" id="KW-0720">Serine protease</keyword>
<comment type="caution">
    <text evidence="8">The sequence shown here is derived from an EMBL/GenBank/DDBJ whole genome shotgun (WGS) entry which is preliminary data.</text>
</comment>
<protein>
    <submittedName>
        <fullName evidence="8">Subtilisin-like protease 2</fullName>
    </submittedName>
</protein>
<evidence type="ECO:0000256" key="1">
    <source>
        <dbReference type="ARBA" id="ARBA00011073"/>
    </source>
</evidence>
<comment type="similarity">
    <text evidence="1 5 6">Belongs to the peptidase S8 family.</text>
</comment>
<reference evidence="8" key="1">
    <citation type="submission" date="2021-10" db="EMBL/GenBank/DDBJ databases">
        <title>Tropical sea cucumber genome reveals ecological adaptation and Cuvierian tubules defense mechanism.</title>
        <authorList>
            <person name="Chen T."/>
        </authorList>
    </citation>
    <scope>NUCLEOTIDE SEQUENCE</scope>
    <source>
        <strain evidence="8">Nanhai2018</strain>
        <tissue evidence="8">Muscle</tissue>
    </source>
</reference>
<feature type="active site" description="Charge relay system" evidence="5">
    <location>
        <position position="50"/>
    </location>
</feature>